<evidence type="ECO:0000313" key="2">
    <source>
        <dbReference type="Proteomes" id="UP000248134"/>
    </source>
</evidence>
<dbReference type="RefSeq" id="WP_110785940.1">
    <property type="nucleotide sequence ID" value="NZ_QKQS01000013.1"/>
</dbReference>
<proteinExistence type="predicted"/>
<dbReference type="EMBL" id="QKQS01000013">
    <property type="protein sequence ID" value="PZA12442.1"/>
    <property type="molecule type" value="Genomic_DNA"/>
</dbReference>
<protein>
    <submittedName>
        <fullName evidence="1">Uncharacterized protein</fullName>
    </submittedName>
</protein>
<accession>A0A323UHG9</accession>
<dbReference type="AlphaFoldDB" id="A0A323UHG9"/>
<evidence type="ECO:0000313" key="1">
    <source>
        <dbReference type="EMBL" id="PZA12442.1"/>
    </source>
</evidence>
<reference evidence="1 2" key="1">
    <citation type="submission" date="2018-06" db="EMBL/GenBank/DDBJ databases">
        <title>Draft Whole-Genome Sequence of the purple photosynthetic bacterium Rhodospeudomonas palustris XCP.</title>
        <authorList>
            <person name="Rayyan A."/>
            <person name="Meyer T.E."/>
            <person name="Kyndt J.A."/>
        </authorList>
    </citation>
    <scope>NUCLEOTIDE SEQUENCE [LARGE SCALE GENOMIC DNA]</scope>
    <source>
        <strain evidence="1 2">XCP</strain>
    </source>
</reference>
<sequence length="74" mass="9031">MSRDLPEWCKPGVIFDETYGNTRDHIWYVRALVDHGAVCRRWRAEKKRWHYEFLEPEWFAAFADHLRPRPNITS</sequence>
<dbReference type="OrthoDB" id="8526323at2"/>
<dbReference type="Proteomes" id="UP000248134">
    <property type="component" value="Unassembled WGS sequence"/>
</dbReference>
<name>A0A323UHG9_RHOPL</name>
<gene>
    <name evidence="1" type="ORF">DNX69_10720</name>
</gene>
<organism evidence="1 2">
    <name type="scientific">Rhodopseudomonas palustris</name>
    <dbReference type="NCBI Taxonomy" id="1076"/>
    <lineage>
        <taxon>Bacteria</taxon>
        <taxon>Pseudomonadati</taxon>
        <taxon>Pseudomonadota</taxon>
        <taxon>Alphaproteobacteria</taxon>
        <taxon>Hyphomicrobiales</taxon>
        <taxon>Nitrobacteraceae</taxon>
        <taxon>Rhodopseudomonas</taxon>
    </lineage>
</organism>
<comment type="caution">
    <text evidence="1">The sequence shown here is derived from an EMBL/GenBank/DDBJ whole genome shotgun (WGS) entry which is preliminary data.</text>
</comment>